<evidence type="ECO:0000256" key="2">
    <source>
        <dbReference type="ARBA" id="ARBA00022598"/>
    </source>
</evidence>
<dbReference type="InterPro" id="IPR025110">
    <property type="entry name" value="AMP-bd_C"/>
</dbReference>
<dbReference type="InterPro" id="IPR042099">
    <property type="entry name" value="ANL_N_sf"/>
</dbReference>
<dbReference type="Proteomes" id="UP000830639">
    <property type="component" value="Chromosome"/>
</dbReference>
<dbReference type="InterPro" id="IPR000873">
    <property type="entry name" value="AMP-dep_synth/lig_dom"/>
</dbReference>
<dbReference type="EC" id="6.2.1.3" evidence="5"/>
<evidence type="ECO:0000313" key="6">
    <source>
        <dbReference type="Proteomes" id="UP000830639"/>
    </source>
</evidence>
<dbReference type="RefSeq" id="WP_248268268.1">
    <property type="nucleotide sequence ID" value="NZ_CP096034.1"/>
</dbReference>
<name>A0ABY4JN15_9BACI</name>
<proteinExistence type="inferred from homology"/>
<sequence>MNIGSSIGRNARIIPDKVAIYSQDKTYTFDQLNRIVNRLAHGLISLGIKKGDKICLMMKNTEYFPIAMFAASKIGAVTVPINIRLTKAEVAYIVDHSDARLIIYDIEFGDLVEIARSSKVVHCISVQQAIVNGHLSFDFVLTENEKDPDVVVEQHDDSHILYTSGTTGKPKGALFDHYGAVMLAFNSLGIKGENIEHCVIQFMPFYHGGGFSSLYKSLFLGQTIVIQQIFNPVEVLKAIEKYKVSYMLAVPTMYNMILQVPNIEQYDISSLKTLVYGGASMPSELLRLCMERFNSAQFVNRCGLTEGGPNGIVLFPEDHKEKFGTSGKARFLMEARVVDLEGNDIEPGEIGELILRGDMVMKGYYRNPEATAEALRNGWLYTGDMCTIDEDKFITLVDRKKDMIISGGANVYSIEVENVLYSFEGVHEAAVIGLPDENWGETVSAIIVPKPGYVIETEKLIEFCRKHLAGYKLPRKIFFMDELPRNATGKILKYKLREDHLKKTSSHLIN</sequence>
<dbReference type="Gene3D" id="3.40.50.12780">
    <property type="entry name" value="N-terminal domain of ligase-like"/>
    <property type="match status" value="1"/>
</dbReference>
<keyword evidence="2 5" id="KW-0436">Ligase</keyword>
<dbReference type="PANTHER" id="PTHR43201">
    <property type="entry name" value="ACYL-COA SYNTHETASE"/>
    <property type="match status" value="1"/>
</dbReference>
<dbReference type="Pfam" id="PF00501">
    <property type="entry name" value="AMP-binding"/>
    <property type="match status" value="1"/>
</dbReference>
<evidence type="ECO:0000259" key="3">
    <source>
        <dbReference type="Pfam" id="PF00501"/>
    </source>
</evidence>
<dbReference type="InterPro" id="IPR045851">
    <property type="entry name" value="AMP-bd_C_sf"/>
</dbReference>
<dbReference type="NCBIfam" id="NF004837">
    <property type="entry name" value="PRK06187.1"/>
    <property type="match status" value="1"/>
</dbReference>
<keyword evidence="6" id="KW-1185">Reference proteome</keyword>
<dbReference type="SUPFAM" id="SSF56801">
    <property type="entry name" value="Acetyl-CoA synthetase-like"/>
    <property type="match status" value="1"/>
</dbReference>
<reference evidence="5 6" key="1">
    <citation type="submission" date="2022-04" db="EMBL/GenBank/DDBJ databases">
        <title>Mechanism of arsenic methylation and mitigation arsenic toxicity by Bacillus sp. LH14 from an Arsenic-Contaminated Paddy Soil.</title>
        <authorList>
            <person name="Wang D."/>
        </authorList>
    </citation>
    <scope>NUCLEOTIDE SEQUENCE [LARGE SCALE GENOMIC DNA]</scope>
    <source>
        <strain evidence="5 6">LH14</strain>
    </source>
</reference>
<dbReference type="InterPro" id="IPR020845">
    <property type="entry name" value="AMP-binding_CS"/>
</dbReference>
<evidence type="ECO:0000259" key="4">
    <source>
        <dbReference type="Pfam" id="PF13193"/>
    </source>
</evidence>
<evidence type="ECO:0000313" key="5">
    <source>
        <dbReference type="EMBL" id="UPM55226.1"/>
    </source>
</evidence>
<comment type="similarity">
    <text evidence="1">Belongs to the ATP-dependent AMP-binding enzyme family.</text>
</comment>
<dbReference type="EMBL" id="CP096034">
    <property type="protein sequence ID" value="UPM55226.1"/>
    <property type="molecule type" value="Genomic_DNA"/>
</dbReference>
<gene>
    <name evidence="5" type="ORF">MY490_05135</name>
</gene>
<dbReference type="PROSITE" id="PS00455">
    <property type="entry name" value="AMP_BINDING"/>
    <property type="match status" value="1"/>
</dbReference>
<feature type="domain" description="AMP-dependent synthetase/ligase" evidence="3">
    <location>
        <begin position="10"/>
        <end position="365"/>
    </location>
</feature>
<protein>
    <submittedName>
        <fullName evidence="5">Long-chain-fatty-acid--CoA ligase</fullName>
        <ecNumber evidence="5">6.2.1.3</ecNumber>
    </submittedName>
</protein>
<accession>A0ABY4JN15</accession>
<dbReference type="PANTHER" id="PTHR43201:SF5">
    <property type="entry name" value="MEDIUM-CHAIN ACYL-COA LIGASE ACSF2, MITOCHONDRIAL"/>
    <property type="match status" value="1"/>
</dbReference>
<dbReference type="Pfam" id="PF13193">
    <property type="entry name" value="AMP-binding_C"/>
    <property type="match status" value="1"/>
</dbReference>
<evidence type="ECO:0000256" key="1">
    <source>
        <dbReference type="ARBA" id="ARBA00006432"/>
    </source>
</evidence>
<dbReference type="GO" id="GO:0004467">
    <property type="term" value="F:long-chain fatty acid-CoA ligase activity"/>
    <property type="evidence" value="ECO:0007669"/>
    <property type="project" value="UniProtKB-EC"/>
</dbReference>
<dbReference type="Gene3D" id="3.30.300.30">
    <property type="match status" value="1"/>
</dbReference>
<feature type="domain" description="AMP-binding enzyme C-terminal" evidence="4">
    <location>
        <begin position="415"/>
        <end position="490"/>
    </location>
</feature>
<organism evidence="5 6">
    <name type="scientific">Gottfriedia acidiceleris</name>
    <dbReference type="NCBI Taxonomy" id="371036"/>
    <lineage>
        <taxon>Bacteria</taxon>
        <taxon>Bacillati</taxon>
        <taxon>Bacillota</taxon>
        <taxon>Bacilli</taxon>
        <taxon>Bacillales</taxon>
        <taxon>Bacillaceae</taxon>
        <taxon>Gottfriedia</taxon>
    </lineage>
</organism>